<dbReference type="Pfam" id="PF26363">
    <property type="entry name" value="Phospholipase-like"/>
    <property type="match status" value="1"/>
</dbReference>
<accession>A0ABS8NPM8</accession>
<dbReference type="Gene3D" id="3.40.50.1820">
    <property type="entry name" value="alpha/beta hydrolase"/>
    <property type="match status" value="1"/>
</dbReference>
<dbReference type="SUPFAM" id="SSF53474">
    <property type="entry name" value="alpha/beta-Hydrolases"/>
    <property type="match status" value="1"/>
</dbReference>
<dbReference type="Proteomes" id="UP001430396">
    <property type="component" value="Unassembled WGS sequence"/>
</dbReference>
<organism evidence="2 3">
    <name type="scientific">Xanthomonas melonis</name>
    <dbReference type="NCBI Taxonomy" id="56456"/>
    <lineage>
        <taxon>Bacteria</taxon>
        <taxon>Pseudomonadati</taxon>
        <taxon>Pseudomonadota</taxon>
        <taxon>Gammaproteobacteria</taxon>
        <taxon>Lysobacterales</taxon>
        <taxon>Lysobacteraceae</taxon>
        <taxon>Xanthomonas</taxon>
    </lineage>
</organism>
<dbReference type="EMBL" id="JAFFQI010000150">
    <property type="protein sequence ID" value="MCD0265018.1"/>
    <property type="molecule type" value="Genomic_DNA"/>
</dbReference>
<name>A0ABS8NPM8_9XANT</name>
<gene>
    <name evidence="2" type="ORF">JWH11_00895</name>
</gene>
<evidence type="ECO:0000313" key="3">
    <source>
        <dbReference type="Proteomes" id="UP001430396"/>
    </source>
</evidence>
<feature type="region of interest" description="Disordered" evidence="1">
    <location>
        <begin position="422"/>
        <end position="447"/>
    </location>
</feature>
<sequence length="447" mass="48850">MTLTSQQYAALSRDVYDEPEQTGPRSPIVDIGRVSYQRLKYVDSPSGYQGIVYQRVDTQEIIVAHRGTETERQLKEDGLYTDGGMVATRYNNQAAEALDLTRYALNYAKEFSKGGITPQVTVTGHSLGGDLAQVTAHHYGLKGETFNAYGAVSLDRRIPEGGKDVINHVMAGDAVSAASTHYGQIRIYAAPQEITALQKAGYANDRNVLDDRNPLVAVELGESHRMHNFLPFDGNGKPDRSVLEDPKSQQLAQQYAPMIDKYRDDVAFLRGGLTLASRSAQSMNLPDAINHLRGTLAPGAGAAEMAAERWNQTQQRMQREDAPVYVPPGWKLPLGPERSADPGAGCVSNDPLYRSIHSKLPEGTSDAMAMHATVEAKRAGIIDVNQLRSVTVQDGNAWIVGNTPGFRTKVDLAADVPPLQESQQQLRALDAQRSQPEMTPPTPTRVM</sequence>
<comment type="caution">
    <text evidence="2">The sequence shown here is derived from an EMBL/GenBank/DDBJ whole genome shotgun (WGS) entry which is preliminary data.</text>
</comment>
<evidence type="ECO:0000313" key="2">
    <source>
        <dbReference type="EMBL" id="MCD0265018.1"/>
    </source>
</evidence>
<dbReference type="InterPro" id="IPR029058">
    <property type="entry name" value="AB_hydrolase_fold"/>
</dbReference>
<proteinExistence type="predicted"/>
<evidence type="ECO:0008006" key="4">
    <source>
        <dbReference type="Google" id="ProtNLM"/>
    </source>
</evidence>
<feature type="compositionally biased region" description="Pro residues" evidence="1">
    <location>
        <begin position="438"/>
        <end position="447"/>
    </location>
</feature>
<evidence type="ECO:0000256" key="1">
    <source>
        <dbReference type="SAM" id="MobiDB-lite"/>
    </source>
</evidence>
<feature type="compositionally biased region" description="Polar residues" evidence="1">
    <location>
        <begin position="422"/>
        <end position="437"/>
    </location>
</feature>
<keyword evidence="3" id="KW-1185">Reference proteome</keyword>
<protein>
    <recommendedName>
        <fullName evidence="4">DUF6792 domain-containing protein</fullName>
    </recommendedName>
</protein>
<dbReference type="RefSeq" id="WP_230434066.1">
    <property type="nucleotide sequence ID" value="NZ_JAFFQI010000150.1"/>
</dbReference>
<reference evidence="2" key="1">
    <citation type="submission" date="2021-02" db="EMBL/GenBank/DDBJ databases">
        <title>Copper resistance gene diversity in local Xanthomonas species at agrochemical polluted sites in Trinidad, Trinidad and Tobago.</title>
        <authorList>
            <person name="Ramnarine S.D.B.J."/>
            <person name="Ramsubhag A."/>
            <person name="Jayaraman J."/>
        </authorList>
    </citation>
    <scope>NUCLEOTIDE SEQUENCE</scope>
    <source>
        <strain evidence="2">CaNP6A</strain>
    </source>
</reference>